<dbReference type="RefSeq" id="WP_078807876.1">
    <property type="nucleotide sequence ID" value="NZ_FUXI01000023.1"/>
</dbReference>
<evidence type="ECO:0000256" key="1">
    <source>
        <dbReference type="SAM" id="Phobius"/>
    </source>
</evidence>
<keyword evidence="1" id="KW-0472">Membrane</keyword>
<dbReference type="AlphaFoldDB" id="A0A1T4PWR0"/>
<name>A0A1T4PWR0_9ENTE</name>
<sequence length="61" mass="7158">MKSIARSIYLSTSFSLVFVIYYWYSTDSASYNQALWLFPIVLFLLAIVPVLLDYKKNNEIK</sequence>
<feature type="transmembrane region" description="Helical" evidence="1">
    <location>
        <begin position="7"/>
        <end position="24"/>
    </location>
</feature>
<evidence type="ECO:0000313" key="3">
    <source>
        <dbReference type="Proteomes" id="UP000190328"/>
    </source>
</evidence>
<feature type="transmembrane region" description="Helical" evidence="1">
    <location>
        <begin position="36"/>
        <end position="54"/>
    </location>
</feature>
<dbReference type="STRING" id="263852.SAMN02745116_01955"/>
<reference evidence="2 3" key="1">
    <citation type="submission" date="2017-02" db="EMBL/GenBank/DDBJ databases">
        <authorList>
            <person name="Peterson S.W."/>
        </authorList>
    </citation>
    <scope>NUCLEOTIDE SEQUENCE [LARGE SCALE GENOMIC DNA]</scope>
    <source>
        <strain evidence="2 3">ATCC BAA-1030</strain>
    </source>
</reference>
<dbReference type="EMBL" id="FUXI01000023">
    <property type="protein sequence ID" value="SJZ95806.1"/>
    <property type="molecule type" value="Genomic_DNA"/>
</dbReference>
<gene>
    <name evidence="2" type="ORF">SAMN02745116_01955</name>
</gene>
<organism evidence="2 3">
    <name type="scientific">Pilibacter termitis</name>
    <dbReference type="NCBI Taxonomy" id="263852"/>
    <lineage>
        <taxon>Bacteria</taxon>
        <taxon>Bacillati</taxon>
        <taxon>Bacillota</taxon>
        <taxon>Bacilli</taxon>
        <taxon>Lactobacillales</taxon>
        <taxon>Enterococcaceae</taxon>
        <taxon>Pilibacter</taxon>
    </lineage>
</organism>
<evidence type="ECO:0000313" key="2">
    <source>
        <dbReference type="EMBL" id="SJZ95806.1"/>
    </source>
</evidence>
<keyword evidence="3" id="KW-1185">Reference proteome</keyword>
<protein>
    <submittedName>
        <fullName evidence="2">Uncharacterized protein</fullName>
    </submittedName>
</protein>
<dbReference type="Proteomes" id="UP000190328">
    <property type="component" value="Unassembled WGS sequence"/>
</dbReference>
<proteinExistence type="predicted"/>
<keyword evidence="1" id="KW-1133">Transmembrane helix</keyword>
<accession>A0A1T4PWR0</accession>
<keyword evidence="1" id="KW-0812">Transmembrane</keyword>